<sequence>MEPITPLTSHSVFGAANHGSSSCCSQPRQSGRRRQGFGSARLIRAHQNCTSPYLRQWLTSQDMGIHCWRVPNSSRYSMTTYSGFSSIGVSTPFLMKHRDIDDHREQSRGLPRPRGLLFLPLRLVLYRQAEKTEMVNTRPIPPQSRDTDLQTGVSRLALVPTRRSTSGLGTSGAAAPRNGAARVGSQARTARKAPPGRRLTPASAAQICHVPGLSDRNSKLGLHGSWLPTVYGMSGVDVMHW</sequence>
<proteinExistence type="predicted"/>
<gene>
    <name evidence="2" type="ORF">B0T18DRAFT_48783</name>
</gene>
<dbReference type="EMBL" id="JAUKUD010000001">
    <property type="protein sequence ID" value="KAK0754923.1"/>
    <property type="molecule type" value="Genomic_DNA"/>
</dbReference>
<evidence type="ECO:0000256" key="1">
    <source>
        <dbReference type="SAM" id="MobiDB-lite"/>
    </source>
</evidence>
<evidence type="ECO:0000313" key="3">
    <source>
        <dbReference type="Proteomes" id="UP001172155"/>
    </source>
</evidence>
<reference evidence="2" key="1">
    <citation type="submission" date="2023-06" db="EMBL/GenBank/DDBJ databases">
        <title>Genome-scale phylogeny and comparative genomics of the fungal order Sordariales.</title>
        <authorList>
            <consortium name="Lawrence Berkeley National Laboratory"/>
            <person name="Hensen N."/>
            <person name="Bonometti L."/>
            <person name="Westerberg I."/>
            <person name="Brannstrom I.O."/>
            <person name="Guillou S."/>
            <person name="Cros-Aarteil S."/>
            <person name="Calhoun S."/>
            <person name="Haridas S."/>
            <person name="Kuo A."/>
            <person name="Mondo S."/>
            <person name="Pangilinan J."/>
            <person name="Riley R."/>
            <person name="LaButti K."/>
            <person name="Andreopoulos B."/>
            <person name="Lipzen A."/>
            <person name="Chen C."/>
            <person name="Yanf M."/>
            <person name="Daum C."/>
            <person name="Ng V."/>
            <person name="Clum A."/>
            <person name="Steindorff A."/>
            <person name="Ohm R."/>
            <person name="Martin F."/>
            <person name="Silar P."/>
            <person name="Natvig D."/>
            <person name="Lalanne C."/>
            <person name="Gautier V."/>
            <person name="Ament-velasquez S.L."/>
            <person name="Kruys A."/>
            <person name="Hutchinson M.I."/>
            <person name="Powell A.J."/>
            <person name="Barry K."/>
            <person name="Miller A.N."/>
            <person name="Grigoriev I.V."/>
            <person name="Debuchy R."/>
            <person name="Gladieux P."/>
            <person name="Thoren M.H."/>
            <person name="Johannesson H."/>
        </authorList>
    </citation>
    <scope>NUCLEOTIDE SEQUENCE</scope>
    <source>
        <strain evidence="2">SMH3187-1</strain>
    </source>
</reference>
<feature type="compositionally biased region" description="Low complexity" evidence="1">
    <location>
        <begin position="19"/>
        <end position="29"/>
    </location>
</feature>
<accession>A0AA40FBU9</accession>
<protein>
    <submittedName>
        <fullName evidence="2">Uncharacterized protein</fullName>
    </submittedName>
</protein>
<feature type="region of interest" description="Disordered" evidence="1">
    <location>
        <begin position="16"/>
        <end position="36"/>
    </location>
</feature>
<feature type="region of interest" description="Disordered" evidence="1">
    <location>
        <begin position="163"/>
        <end position="201"/>
    </location>
</feature>
<dbReference type="AlphaFoldDB" id="A0AA40FBU9"/>
<name>A0AA40FBU9_9PEZI</name>
<keyword evidence="3" id="KW-1185">Reference proteome</keyword>
<comment type="caution">
    <text evidence="2">The sequence shown here is derived from an EMBL/GenBank/DDBJ whole genome shotgun (WGS) entry which is preliminary data.</text>
</comment>
<dbReference type="Proteomes" id="UP001172155">
    <property type="component" value="Unassembled WGS sequence"/>
</dbReference>
<organism evidence="2 3">
    <name type="scientific">Schizothecium vesticola</name>
    <dbReference type="NCBI Taxonomy" id="314040"/>
    <lineage>
        <taxon>Eukaryota</taxon>
        <taxon>Fungi</taxon>
        <taxon>Dikarya</taxon>
        <taxon>Ascomycota</taxon>
        <taxon>Pezizomycotina</taxon>
        <taxon>Sordariomycetes</taxon>
        <taxon>Sordariomycetidae</taxon>
        <taxon>Sordariales</taxon>
        <taxon>Schizotheciaceae</taxon>
        <taxon>Schizothecium</taxon>
    </lineage>
</organism>
<evidence type="ECO:0000313" key="2">
    <source>
        <dbReference type="EMBL" id="KAK0754923.1"/>
    </source>
</evidence>